<dbReference type="AlphaFoldDB" id="A0A9W6U4Z5"/>
<organism evidence="2 3">
    <name type="scientific">Phytophthora lilii</name>
    <dbReference type="NCBI Taxonomy" id="2077276"/>
    <lineage>
        <taxon>Eukaryota</taxon>
        <taxon>Sar</taxon>
        <taxon>Stramenopiles</taxon>
        <taxon>Oomycota</taxon>
        <taxon>Peronosporomycetes</taxon>
        <taxon>Peronosporales</taxon>
        <taxon>Peronosporaceae</taxon>
        <taxon>Phytophthora</taxon>
    </lineage>
</organism>
<dbReference type="EMBL" id="BSXW01000545">
    <property type="protein sequence ID" value="GMF25254.1"/>
    <property type="molecule type" value="Genomic_DNA"/>
</dbReference>
<proteinExistence type="predicted"/>
<sequence length="168" mass="19354">MISNLKSTSAMNDINPVEIKIRFLTSYFDDEEIKTAIKMHNRNLSMWSILKKDVSRPIDTSHVNRRGMNTQSIRKVGFELRTMASSTASPEAKAQAEQEERQMKKKIRLLEKTKSKVKKLAFWKQQKQKLKGEFSNATDSESADKIAKQLDEAKENEVRLEGESTMML</sequence>
<feature type="region of interest" description="Disordered" evidence="1">
    <location>
        <begin position="84"/>
        <end position="103"/>
    </location>
</feature>
<reference evidence="2" key="1">
    <citation type="submission" date="2023-04" db="EMBL/GenBank/DDBJ databases">
        <title>Phytophthora lilii NBRC 32176.</title>
        <authorList>
            <person name="Ichikawa N."/>
            <person name="Sato H."/>
            <person name="Tonouchi N."/>
        </authorList>
    </citation>
    <scope>NUCLEOTIDE SEQUENCE</scope>
    <source>
        <strain evidence="2">NBRC 32176</strain>
    </source>
</reference>
<gene>
    <name evidence="2" type="ORF">Plil01_001040200</name>
</gene>
<comment type="caution">
    <text evidence="2">The sequence shown here is derived from an EMBL/GenBank/DDBJ whole genome shotgun (WGS) entry which is preliminary data.</text>
</comment>
<dbReference type="Proteomes" id="UP001165083">
    <property type="component" value="Unassembled WGS sequence"/>
</dbReference>
<keyword evidence="3" id="KW-1185">Reference proteome</keyword>
<accession>A0A9W6U4Z5</accession>
<protein>
    <submittedName>
        <fullName evidence="2">Unnamed protein product</fullName>
    </submittedName>
</protein>
<feature type="compositionally biased region" description="Basic and acidic residues" evidence="1">
    <location>
        <begin position="94"/>
        <end position="103"/>
    </location>
</feature>
<evidence type="ECO:0000256" key="1">
    <source>
        <dbReference type="SAM" id="MobiDB-lite"/>
    </source>
</evidence>
<name>A0A9W6U4Z5_9STRA</name>
<evidence type="ECO:0000313" key="2">
    <source>
        <dbReference type="EMBL" id="GMF25254.1"/>
    </source>
</evidence>
<evidence type="ECO:0000313" key="3">
    <source>
        <dbReference type="Proteomes" id="UP001165083"/>
    </source>
</evidence>